<protein>
    <submittedName>
        <fullName evidence="1">Uncharacterized protein</fullName>
    </submittedName>
</protein>
<dbReference type="Proteomes" id="UP000828048">
    <property type="component" value="Chromosome 6"/>
</dbReference>
<comment type="caution">
    <text evidence="1">The sequence shown here is derived from an EMBL/GenBank/DDBJ whole genome shotgun (WGS) entry which is preliminary data.</text>
</comment>
<evidence type="ECO:0000313" key="2">
    <source>
        <dbReference type="Proteomes" id="UP000828048"/>
    </source>
</evidence>
<organism evidence="1 2">
    <name type="scientific">Vaccinium darrowii</name>
    <dbReference type="NCBI Taxonomy" id="229202"/>
    <lineage>
        <taxon>Eukaryota</taxon>
        <taxon>Viridiplantae</taxon>
        <taxon>Streptophyta</taxon>
        <taxon>Embryophyta</taxon>
        <taxon>Tracheophyta</taxon>
        <taxon>Spermatophyta</taxon>
        <taxon>Magnoliopsida</taxon>
        <taxon>eudicotyledons</taxon>
        <taxon>Gunneridae</taxon>
        <taxon>Pentapetalae</taxon>
        <taxon>asterids</taxon>
        <taxon>Ericales</taxon>
        <taxon>Ericaceae</taxon>
        <taxon>Vaccinioideae</taxon>
        <taxon>Vaccinieae</taxon>
        <taxon>Vaccinium</taxon>
    </lineage>
</organism>
<proteinExistence type="predicted"/>
<sequence>MDSKERCGVPGKEEEMIELRKGAWTFEEDMKLIDCISIHGPAHWNYLARSAGLRRTGKSCRLRWLNYLHPNVKRGNITLEEQILILELHFRWGNRWSKIAQELPGRTDNEIKNYWRTRVQKLAKQLNCDVNSTQFRDTLRHLWLPRLRERVQTQSPKVQPTNYTTSSTARIGTCNNTISTGYGLLDSNCTNSGTPEEAAKVSPPASGLSYGDHHHDVLVSSSNWWGSIEEEAEGLIYTDQLLSKSTGFSIGYSYSHHLLEEDRLLEENNGWFGGGGDSFEYVNDDDINWLLHPAATSLS</sequence>
<name>A0ACB7XBQ6_9ERIC</name>
<accession>A0ACB7XBQ6</accession>
<gene>
    <name evidence="1" type="ORF">Vadar_021512</name>
</gene>
<keyword evidence="2" id="KW-1185">Reference proteome</keyword>
<reference evidence="1 2" key="1">
    <citation type="journal article" date="2021" name="Hortic Res">
        <title>High-quality reference genome and annotation aids understanding of berry development for evergreen blueberry (Vaccinium darrowii).</title>
        <authorList>
            <person name="Yu J."/>
            <person name="Hulse-Kemp A.M."/>
            <person name="Babiker E."/>
            <person name="Staton M."/>
        </authorList>
    </citation>
    <scope>NUCLEOTIDE SEQUENCE [LARGE SCALE GENOMIC DNA]</scope>
    <source>
        <strain evidence="2">cv. NJ 8807/NJ 8810</strain>
        <tissue evidence="1">Young leaf</tissue>
    </source>
</reference>
<dbReference type="EMBL" id="CM037156">
    <property type="protein sequence ID" value="KAH7838055.1"/>
    <property type="molecule type" value="Genomic_DNA"/>
</dbReference>
<evidence type="ECO:0000313" key="1">
    <source>
        <dbReference type="EMBL" id="KAH7838055.1"/>
    </source>
</evidence>